<feature type="compositionally biased region" description="Basic residues" evidence="1">
    <location>
        <begin position="10"/>
        <end position="20"/>
    </location>
</feature>
<organism evidence="3 4">
    <name type="scientific">Nocardia terpenica</name>
    <dbReference type="NCBI Taxonomy" id="455432"/>
    <lineage>
        <taxon>Bacteria</taxon>
        <taxon>Bacillati</taxon>
        <taxon>Actinomycetota</taxon>
        <taxon>Actinomycetes</taxon>
        <taxon>Mycobacteriales</taxon>
        <taxon>Nocardiaceae</taxon>
        <taxon>Nocardia</taxon>
    </lineage>
</organism>
<gene>
    <name evidence="3" type="ORF">CRH09_04715</name>
</gene>
<dbReference type="PROSITE" id="PS50943">
    <property type="entry name" value="HTH_CROC1"/>
    <property type="match status" value="1"/>
</dbReference>
<dbReference type="Proteomes" id="UP000221961">
    <property type="component" value="Chromosome"/>
</dbReference>
<feature type="region of interest" description="Disordered" evidence="1">
    <location>
        <begin position="1"/>
        <end position="27"/>
    </location>
</feature>
<dbReference type="AlphaFoldDB" id="A0A291RW20"/>
<evidence type="ECO:0000313" key="3">
    <source>
        <dbReference type="EMBL" id="ATL71517.1"/>
    </source>
</evidence>
<sequence length="309" mass="35004">MSGKANAQPKKSKRRGRPRRSAPSSSLPRRRLGRYLRDLRMQLGLTIIDVADRAELSSSTIQRYEKGQFPEEIPAAYIRELCAVLGADDTMTEALVGLAQQAGDKNWYHQFGELIPEDFDVYMSLEANATVLVWYSPDAVIGLLQTEGYARALMRSRYPEASDEEIDQRVEMRMHRQRLITRKKKPAKLVVVLGEAALHRIVGNRHVMKAQYKHLADMSTLPNVSIRILRFTAGIPLGLPMSRFGILGFGEEKGREIEPPIVYIEGYRGDAYLQKDDDVRHFVAAHEAIQREAMDGTASRDLLRQLAKE</sequence>
<dbReference type="Pfam" id="PF19054">
    <property type="entry name" value="DUF5753"/>
    <property type="match status" value="1"/>
</dbReference>
<dbReference type="Pfam" id="PF13560">
    <property type="entry name" value="HTH_31"/>
    <property type="match status" value="1"/>
</dbReference>
<dbReference type="CDD" id="cd00093">
    <property type="entry name" value="HTH_XRE"/>
    <property type="match status" value="1"/>
</dbReference>
<dbReference type="Gene3D" id="1.10.260.40">
    <property type="entry name" value="lambda repressor-like DNA-binding domains"/>
    <property type="match status" value="1"/>
</dbReference>
<proteinExistence type="predicted"/>
<feature type="domain" description="HTH cro/C1-type" evidence="2">
    <location>
        <begin position="36"/>
        <end position="68"/>
    </location>
</feature>
<name>A0A291RW20_9NOCA</name>
<protein>
    <submittedName>
        <fullName evidence="3">Transcriptional regulator</fullName>
    </submittedName>
</protein>
<dbReference type="KEGG" id="ntp:CRH09_04715"/>
<accession>A0A291RW20</accession>
<evidence type="ECO:0000259" key="2">
    <source>
        <dbReference type="PROSITE" id="PS50943"/>
    </source>
</evidence>
<evidence type="ECO:0000256" key="1">
    <source>
        <dbReference type="SAM" id="MobiDB-lite"/>
    </source>
</evidence>
<dbReference type="SUPFAM" id="SSF47413">
    <property type="entry name" value="lambda repressor-like DNA-binding domains"/>
    <property type="match status" value="1"/>
</dbReference>
<dbReference type="InterPro" id="IPR043917">
    <property type="entry name" value="DUF5753"/>
</dbReference>
<dbReference type="InterPro" id="IPR010982">
    <property type="entry name" value="Lambda_DNA-bd_dom_sf"/>
</dbReference>
<dbReference type="EMBL" id="CP023778">
    <property type="protein sequence ID" value="ATL71517.1"/>
    <property type="molecule type" value="Genomic_DNA"/>
</dbReference>
<dbReference type="SMART" id="SM00530">
    <property type="entry name" value="HTH_XRE"/>
    <property type="match status" value="1"/>
</dbReference>
<dbReference type="GO" id="GO:0003677">
    <property type="term" value="F:DNA binding"/>
    <property type="evidence" value="ECO:0007669"/>
    <property type="project" value="InterPro"/>
</dbReference>
<evidence type="ECO:0000313" key="4">
    <source>
        <dbReference type="Proteomes" id="UP000221961"/>
    </source>
</evidence>
<dbReference type="InterPro" id="IPR001387">
    <property type="entry name" value="Cro/C1-type_HTH"/>
</dbReference>
<reference evidence="3 4" key="1">
    <citation type="submission" date="2017-10" db="EMBL/GenBank/DDBJ databases">
        <title>Comparative genomics between pathogenic Norcardia.</title>
        <authorList>
            <person name="Zeng L."/>
        </authorList>
    </citation>
    <scope>NUCLEOTIDE SEQUENCE [LARGE SCALE GENOMIC DNA]</scope>
    <source>
        <strain evidence="3 4">NC_YFY_NT001</strain>
    </source>
</reference>